<keyword evidence="1" id="KW-0677">Repeat</keyword>
<dbReference type="GO" id="GO:0003723">
    <property type="term" value="F:RNA binding"/>
    <property type="evidence" value="ECO:0007669"/>
    <property type="project" value="InterPro"/>
</dbReference>
<evidence type="ECO:0000313" key="5">
    <source>
        <dbReference type="EMBL" id="CAD1831101.1"/>
    </source>
</evidence>
<feature type="repeat" description="PPR" evidence="3">
    <location>
        <begin position="338"/>
        <end position="368"/>
    </location>
</feature>
<dbReference type="GO" id="GO:0009451">
    <property type="term" value="P:RNA modification"/>
    <property type="evidence" value="ECO:0007669"/>
    <property type="project" value="InterPro"/>
</dbReference>
<dbReference type="FunFam" id="1.25.40.10:FF:000125">
    <property type="entry name" value="Pentatricopeptide repeat-containing protein"/>
    <property type="match status" value="1"/>
</dbReference>
<dbReference type="Pfam" id="PF20431">
    <property type="entry name" value="E_motif"/>
    <property type="match status" value="1"/>
</dbReference>
<feature type="repeat" description="PPR" evidence="3">
    <location>
        <begin position="369"/>
        <end position="403"/>
    </location>
</feature>
<dbReference type="Pfam" id="PF13041">
    <property type="entry name" value="PPR_2"/>
    <property type="match status" value="1"/>
</dbReference>
<evidence type="ECO:0000256" key="1">
    <source>
        <dbReference type="ARBA" id="ARBA00022737"/>
    </source>
</evidence>
<dbReference type="FunFam" id="1.25.40.10:FF:000804">
    <property type="entry name" value="Pentatricopeptide repeat-containing protein, chloroplastic"/>
    <property type="match status" value="1"/>
</dbReference>
<dbReference type="InterPro" id="IPR011990">
    <property type="entry name" value="TPR-like_helical_dom_sf"/>
</dbReference>
<dbReference type="InterPro" id="IPR046960">
    <property type="entry name" value="PPR_At4g14850-like_plant"/>
</dbReference>
<dbReference type="GO" id="GO:0048731">
    <property type="term" value="P:system development"/>
    <property type="evidence" value="ECO:0007669"/>
    <property type="project" value="UniProtKB-ARBA"/>
</dbReference>
<dbReference type="PROSITE" id="PS51375">
    <property type="entry name" value="PPR"/>
    <property type="match status" value="5"/>
</dbReference>
<feature type="compositionally biased region" description="Basic residues" evidence="4">
    <location>
        <begin position="14"/>
        <end position="23"/>
    </location>
</feature>
<dbReference type="FunFam" id="1.25.40.10:FF:000927">
    <property type="entry name" value="Pentatricopeptide repeat-containing protein"/>
    <property type="match status" value="1"/>
</dbReference>
<feature type="repeat" description="PPR" evidence="3">
    <location>
        <begin position="234"/>
        <end position="268"/>
    </location>
</feature>
<organism evidence="5">
    <name type="scientific">Ananas comosus var. bracteatus</name>
    <name type="common">red pineapple</name>
    <dbReference type="NCBI Taxonomy" id="296719"/>
    <lineage>
        <taxon>Eukaryota</taxon>
        <taxon>Viridiplantae</taxon>
        <taxon>Streptophyta</taxon>
        <taxon>Embryophyta</taxon>
        <taxon>Tracheophyta</taxon>
        <taxon>Spermatophyta</taxon>
        <taxon>Magnoliopsida</taxon>
        <taxon>Liliopsida</taxon>
        <taxon>Poales</taxon>
        <taxon>Bromeliaceae</taxon>
        <taxon>Bromelioideae</taxon>
        <taxon>Ananas</taxon>
    </lineage>
</organism>
<dbReference type="EMBL" id="LR862148">
    <property type="protein sequence ID" value="CAD1831101.1"/>
    <property type="molecule type" value="Genomic_DNA"/>
</dbReference>
<feature type="repeat" description="PPR" evidence="3">
    <location>
        <begin position="172"/>
        <end position="206"/>
    </location>
</feature>
<evidence type="ECO:0008006" key="6">
    <source>
        <dbReference type="Google" id="ProtNLM"/>
    </source>
</evidence>
<feature type="repeat" description="PPR" evidence="3">
    <location>
        <begin position="110"/>
        <end position="144"/>
    </location>
</feature>
<protein>
    <recommendedName>
        <fullName evidence="6">Pentatricopeptide repeat-containing protein</fullName>
    </recommendedName>
</protein>
<dbReference type="InterPro" id="IPR002885">
    <property type="entry name" value="PPR_rpt"/>
</dbReference>
<dbReference type="SUPFAM" id="SSF101447">
    <property type="entry name" value="Formin homology 2 domain (FH2 domain)"/>
    <property type="match status" value="1"/>
</dbReference>
<evidence type="ECO:0000256" key="4">
    <source>
        <dbReference type="SAM" id="MobiDB-lite"/>
    </source>
</evidence>
<accession>A0A6V7PJU7</accession>
<dbReference type="PANTHER" id="PTHR47926">
    <property type="entry name" value="PENTATRICOPEPTIDE REPEAT-CONTAINING PROTEIN"/>
    <property type="match status" value="1"/>
</dbReference>
<dbReference type="InterPro" id="IPR046848">
    <property type="entry name" value="E_motif"/>
</dbReference>
<name>A0A6V7PJU7_ANACO</name>
<reference evidence="5" key="1">
    <citation type="submission" date="2020-07" db="EMBL/GenBank/DDBJ databases">
        <authorList>
            <person name="Lin J."/>
        </authorList>
    </citation>
    <scope>NUCLEOTIDE SEQUENCE</scope>
</reference>
<keyword evidence="2" id="KW-0809">Transit peptide</keyword>
<dbReference type="PANTHER" id="PTHR47926:SF485">
    <property type="entry name" value="REPEAT-LIKE SUPERFAMILY PROTEIN, PUTATIVE-RELATED"/>
    <property type="match status" value="1"/>
</dbReference>
<dbReference type="Pfam" id="PF01535">
    <property type="entry name" value="PPR"/>
    <property type="match status" value="8"/>
</dbReference>
<proteinExistence type="predicted"/>
<dbReference type="SUPFAM" id="SSF48452">
    <property type="entry name" value="TPR-like"/>
    <property type="match status" value="1"/>
</dbReference>
<dbReference type="AlphaFoldDB" id="A0A6V7PJU7"/>
<feature type="compositionally biased region" description="Pro residues" evidence="4">
    <location>
        <begin position="24"/>
        <end position="38"/>
    </location>
</feature>
<evidence type="ECO:0000256" key="2">
    <source>
        <dbReference type="ARBA" id="ARBA00022946"/>
    </source>
</evidence>
<feature type="compositionally biased region" description="Low complexity" evidence="4">
    <location>
        <begin position="1"/>
        <end position="13"/>
    </location>
</feature>
<gene>
    <name evidence="5" type="ORF">CB5_LOCUS14312</name>
</gene>
<evidence type="ECO:0000256" key="3">
    <source>
        <dbReference type="PROSITE-ProRule" id="PRU00708"/>
    </source>
</evidence>
<dbReference type="Gene3D" id="1.25.40.10">
    <property type="entry name" value="Tetratricopeptide repeat domain"/>
    <property type="match status" value="5"/>
</dbReference>
<dbReference type="NCBIfam" id="TIGR00756">
    <property type="entry name" value="PPR"/>
    <property type="match status" value="8"/>
</dbReference>
<feature type="region of interest" description="Disordered" evidence="4">
    <location>
        <begin position="1"/>
        <end position="38"/>
    </location>
</feature>
<sequence length="600" mass="66738">MPKPSSSSSSSSPHLHRLLRHRNPPPPPPPCPPPPPPPPLLPINRFTLPLLAKVASHLALPLHARALHARAAKSALDADLVVRNALLHMYSSLGDLPAARELFASARESDLVTWNSMIDGCAKNGMLGAARDLFDEMPERDRVTWNAMIAGYAAAGDAAAAKELFLAMPDKDVVSWNTMISGNARIGDVKVARELFDKMPNRDLFTWNAVIAGYAGIGDMRAAKELFLAMPDKDIVSWNTMISGYAKIGDATAARKLFDEMPERNSVSWNIILALYTRLKKYRDCLRLFDSMMAVGDVKPNEAIFVSVLTACANLGELERGKWVHSLITDGCKNIELDVLLSTALLTMYAKCGVMDSAREVFDSMEERSVVSWNSMIRGYGLHGEGKKALDLFMEMEKRRINPNEKTFVCILSSCAHNGMVFEGWWCFDRMIWFYNIEPKVEHFGCMMDLLSRAGLLKDSEELMKKLNLEGSPALLGPLMSASTNHCNWKLGEFVGKKLIKMKPQDVGPYVLLSNMYAAEGRWDDVEKLREVIREKGLEKDLGFSLVGVEESESYFVSEEKVISEGKNSMVFSMSSEMGAQLKLSCRRHHKSKRALVSTG</sequence>